<reference evidence="1" key="1">
    <citation type="submission" date="2023-08" db="EMBL/GenBank/DDBJ databases">
        <title>A de novo genome assembly of Solanum verrucosum Schlechtendal, a Mexican diploid species geographically isolated from the other diploid A-genome species in potato relatives.</title>
        <authorList>
            <person name="Hosaka K."/>
        </authorList>
    </citation>
    <scope>NUCLEOTIDE SEQUENCE</scope>
    <source>
        <tissue evidence="1">Young leaves</tissue>
    </source>
</reference>
<keyword evidence="2" id="KW-1185">Reference proteome</keyword>
<accession>A0AAF0ZT56</accession>
<dbReference type="EMBL" id="CP133621">
    <property type="protein sequence ID" value="WMV50581.1"/>
    <property type="molecule type" value="Genomic_DNA"/>
</dbReference>
<gene>
    <name evidence="1" type="ORF">MTR67_043966</name>
</gene>
<dbReference type="SUPFAM" id="SSF56672">
    <property type="entry name" value="DNA/RNA polymerases"/>
    <property type="match status" value="1"/>
</dbReference>
<protein>
    <recommendedName>
        <fullName evidence="3">Reverse transcriptase</fullName>
    </recommendedName>
</protein>
<evidence type="ECO:0000313" key="2">
    <source>
        <dbReference type="Proteomes" id="UP001234989"/>
    </source>
</evidence>
<dbReference type="PANTHER" id="PTHR15503:SF45">
    <property type="entry name" value="RNA-DIRECTED DNA POLYMERASE HOMOLOG"/>
    <property type="match status" value="1"/>
</dbReference>
<dbReference type="InterPro" id="IPR032567">
    <property type="entry name" value="RTL1-rel"/>
</dbReference>
<dbReference type="InterPro" id="IPR043502">
    <property type="entry name" value="DNA/RNA_pol_sf"/>
</dbReference>
<dbReference type="AlphaFoldDB" id="A0AAF0ZT56"/>
<dbReference type="Gene3D" id="3.10.10.10">
    <property type="entry name" value="HIV Type 1 Reverse Transcriptase, subunit A, domain 1"/>
    <property type="match status" value="1"/>
</dbReference>
<dbReference type="Pfam" id="PF08284">
    <property type="entry name" value="RVP_2"/>
    <property type="match status" value="1"/>
</dbReference>
<sequence>MEFVESRTYVDFIILDMVDFDVSMTWLSPNFAILDCNAKIVTSAKPGIGQLVWEGDYIPTQFGLHHFFVLRVPSTESLSIVREFVDVFPVDLPNMTQERNIDFCIDMEPVTRSISIPPCRMVPDEFSELKAQLQKLLRKYFIRAGAFPWGAPISL</sequence>
<evidence type="ECO:0000313" key="1">
    <source>
        <dbReference type="EMBL" id="WMV50581.1"/>
    </source>
</evidence>
<organism evidence="1 2">
    <name type="scientific">Solanum verrucosum</name>
    <dbReference type="NCBI Taxonomy" id="315347"/>
    <lineage>
        <taxon>Eukaryota</taxon>
        <taxon>Viridiplantae</taxon>
        <taxon>Streptophyta</taxon>
        <taxon>Embryophyta</taxon>
        <taxon>Tracheophyta</taxon>
        <taxon>Spermatophyta</taxon>
        <taxon>Magnoliopsida</taxon>
        <taxon>eudicotyledons</taxon>
        <taxon>Gunneridae</taxon>
        <taxon>Pentapetalae</taxon>
        <taxon>asterids</taxon>
        <taxon>lamiids</taxon>
        <taxon>Solanales</taxon>
        <taxon>Solanaceae</taxon>
        <taxon>Solanoideae</taxon>
        <taxon>Solaneae</taxon>
        <taxon>Solanum</taxon>
    </lineage>
</organism>
<proteinExistence type="predicted"/>
<dbReference type="Proteomes" id="UP001234989">
    <property type="component" value="Chromosome 10"/>
</dbReference>
<evidence type="ECO:0008006" key="3">
    <source>
        <dbReference type="Google" id="ProtNLM"/>
    </source>
</evidence>
<dbReference type="PANTHER" id="PTHR15503">
    <property type="entry name" value="LDOC1 RELATED"/>
    <property type="match status" value="1"/>
</dbReference>
<name>A0AAF0ZT56_SOLVR</name>